<protein>
    <recommendedName>
        <fullName evidence="2">DUF2147 domain-containing protein</fullName>
    </recommendedName>
</protein>
<dbReference type="InterPro" id="IPR019223">
    <property type="entry name" value="DUF2147"/>
</dbReference>
<accession>A0ABP7RMI6</accession>
<feature type="domain" description="DUF2147" evidence="2">
    <location>
        <begin position="27"/>
        <end position="130"/>
    </location>
</feature>
<dbReference type="EMBL" id="BAAAZD010000001">
    <property type="protein sequence ID" value="GAA3999693.1"/>
    <property type="molecule type" value="Genomic_DNA"/>
</dbReference>
<dbReference type="RefSeq" id="WP_344708790.1">
    <property type="nucleotide sequence ID" value="NZ_BAAAZD010000001.1"/>
</dbReference>
<evidence type="ECO:0000313" key="4">
    <source>
        <dbReference type="Proteomes" id="UP001501310"/>
    </source>
</evidence>
<evidence type="ECO:0000313" key="3">
    <source>
        <dbReference type="EMBL" id="GAA3999693.1"/>
    </source>
</evidence>
<dbReference type="Pfam" id="PF09917">
    <property type="entry name" value="DUF2147"/>
    <property type="match status" value="1"/>
</dbReference>
<keyword evidence="4" id="KW-1185">Reference proteome</keyword>
<sequence length="132" mass="14011">MRALILSLSASLALALPAAASASPLEGLWTNPKRSVVVRIAPCGPAWCGEVVKANAREEAKAARYGVDDLEGETMLTGLRTAGAGRWKGQVFVPKLGRKVASTVTMPTRNQIKVSGCFAMVICKTQLWTRVG</sequence>
<dbReference type="Gene3D" id="2.40.128.520">
    <property type="match status" value="1"/>
</dbReference>
<evidence type="ECO:0000259" key="2">
    <source>
        <dbReference type="Pfam" id="PF09917"/>
    </source>
</evidence>
<proteinExistence type="predicted"/>
<feature type="chain" id="PRO_5045667580" description="DUF2147 domain-containing protein" evidence="1">
    <location>
        <begin position="23"/>
        <end position="132"/>
    </location>
</feature>
<dbReference type="PANTHER" id="PTHR36919">
    <property type="entry name" value="BLR1215 PROTEIN"/>
    <property type="match status" value="1"/>
</dbReference>
<comment type="caution">
    <text evidence="3">The sequence shown here is derived from an EMBL/GenBank/DDBJ whole genome shotgun (WGS) entry which is preliminary data.</text>
</comment>
<feature type="signal peptide" evidence="1">
    <location>
        <begin position="1"/>
        <end position="22"/>
    </location>
</feature>
<dbReference type="PANTHER" id="PTHR36919:SF2">
    <property type="entry name" value="BLL6627 PROTEIN"/>
    <property type="match status" value="1"/>
</dbReference>
<name>A0ABP7RMI6_9SPHN</name>
<gene>
    <name evidence="3" type="ORF">GCM10022211_07180</name>
</gene>
<reference evidence="4" key="1">
    <citation type="journal article" date="2019" name="Int. J. Syst. Evol. Microbiol.">
        <title>The Global Catalogue of Microorganisms (GCM) 10K type strain sequencing project: providing services to taxonomists for standard genome sequencing and annotation.</title>
        <authorList>
            <consortium name="The Broad Institute Genomics Platform"/>
            <consortium name="The Broad Institute Genome Sequencing Center for Infectious Disease"/>
            <person name="Wu L."/>
            <person name="Ma J."/>
        </authorList>
    </citation>
    <scope>NUCLEOTIDE SEQUENCE [LARGE SCALE GENOMIC DNA]</scope>
    <source>
        <strain evidence="4">JCM 16603</strain>
    </source>
</reference>
<evidence type="ECO:0000256" key="1">
    <source>
        <dbReference type="SAM" id="SignalP"/>
    </source>
</evidence>
<dbReference type="Proteomes" id="UP001501310">
    <property type="component" value="Unassembled WGS sequence"/>
</dbReference>
<keyword evidence="1" id="KW-0732">Signal</keyword>
<organism evidence="3 4">
    <name type="scientific">Sphingomonas humi</name>
    <dbReference type="NCBI Taxonomy" id="335630"/>
    <lineage>
        <taxon>Bacteria</taxon>
        <taxon>Pseudomonadati</taxon>
        <taxon>Pseudomonadota</taxon>
        <taxon>Alphaproteobacteria</taxon>
        <taxon>Sphingomonadales</taxon>
        <taxon>Sphingomonadaceae</taxon>
        <taxon>Sphingomonas</taxon>
    </lineage>
</organism>